<feature type="domain" description="RNase H type-1" evidence="1">
    <location>
        <begin position="7"/>
        <end position="131"/>
    </location>
</feature>
<evidence type="ECO:0000313" key="2">
    <source>
        <dbReference type="EMBL" id="PKI49381.1"/>
    </source>
</evidence>
<dbReference type="InterPro" id="IPR002156">
    <property type="entry name" value="RNaseH_domain"/>
</dbReference>
<dbReference type="SUPFAM" id="SSF53098">
    <property type="entry name" value="Ribonuclease H-like"/>
    <property type="match status" value="1"/>
</dbReference>
<dbReference type="Pfam" id="PF13456">
    <property type="entry name" value="RVT_3"/>
    <property type="match status" value="1"/>
</dbReference>
<dbReference type="Gene3D" id="3.30.420.10">
    <property type="entry name" value="Ribonuclease H-like superfamily/Ribonuclease H"/>
    <property type="match status" value="1"/>
</dbReference>
<dbReference type="InterPro" id="IPR036397">
    <property type="entry name" value="RNaseH_sf"/>
</dbReference>
<dbReference type="GO" id="GO:0003676">
    <property type="term" value="F:nucleic acid binding"/>
    <property type="evidence" value="ECO:0007669"/>
    <property type="project" value="InterPro"/>
</dbReference>
<sequence>MGKKELTASWCNLNTDGAAEGNPGKAGARGLIRDEHGKWLGGFAQNIGITTSVLAELWAVKTGLELAWDLEVRKLILEVDSEVVYHLLQSNRDQPVGYGPLLRDICVLSHRDWSIVPEHVYREGTCVRIGR</sequence>
<dbReference type="InterPro" id="IPR044730">
    <property type="entry name" value="RNase_H-like_dom_plant"/>
</dbReference>
<evidence type="ECO:0000259" key="1">
    <source>
        <dbReference type="PROSITE" id="PS50879"/>
    </source>
</evidence>
<accession>A0A2I0IZF3</accession>
<proteinExistence type="predicted"/>
<dbReference type="PANTHER" id="PTHR47723:SF19">
    <property type="entry name" value="POLYNUCLEOTIDYL TRANSFERASE, RIBONUCLEASE H-LIKE SUPERFAMILY PROTEIN"/>
    <property type="match status" value="1"/>
</dbReference>
<comment type="caution">
    <text evidence="2">The sequence shown here is derived from an EMBL/GenBank/DDBJ whole genome shotgun (WGS) entry which is preliminary data.</text>
</comment>
<evidence type="ECO:0000313" key="3">
    <source>
        <dbReference type="Proteomes" id="UP000233551"/>
    </source>
</evidence>
<dbReference type="Proteomes" id="UP000233551">
    <property type="component" value="Unassembled WGS sequence"/>
</dbReference>
<name>A0A2I0IZF3_PUNGR</name>
<dbReference type="GO" id="GO:0004523">
    <property type="term" value="F:RNA-DNA hybrid ribonuclease activity"/>
    <property type="evidence" value="ECO:0007669"/>
    <property type="project" value="InterPro"/>
</dbReference>
<dbReference type="CDD" id="cd06222">
    <property type="entry name" value="RNase_H_like"/>
    <property type="match status" value="1"/>
</dbReference>
<organism evidence="2 3">
    <name type="scientific">Punica granatum</name>
    <name type="common">Pomegranate</name>
    <dbReference type="NCBI Taxonomy" id="22663"/>
    <lineage>
        <taxon>Eukaryota</taxon>
        <taxon>Viridiplantae</taxon>
        <taxon>Streptophyta</taxon>
        <taxon>Embryophyta</taxon>
        <taxon>Tracheophyta</taxon>
        <taxon>Spermatophyta</taxon>
        <taxon>Magnoliopsida</taxon>
        <taxon>eudicotyledons</taxon>
        <taxon>Gunneridae</taxon>
        <taxon>Pentapetalae</taxon>
        <taxon>rosids</taxon>
        <taxon>malvids</taxon>
        <taxon>Myrtales</taxon>
        <taxon>Lythraceae</taxon>
        <taxon>Punica</taxon>
    </lineage>
</organism>
<dbReference type="InterPro" id="IPR012337">
    <property type="entry name" value="RNaseH-like_sf"/>
</dbReference>
<dbReference type="PROSITE" id="PS50879">
    <property type="entry name" value="RNASE_H_1"/>
    <property type="match status" value="1"/>
</dbReference>
<dbReference type="AlphaFoldDB" id="A0A2I0IZF3"/>
<dbReference type="PANTHER" id="PTHR47723">
    <property type="entry name" value="OS05G0353850 PROTEIN"/>
    <property type="match status" value="1"/>
</dbReference>
<dbReference type="InterPro" id="IPR053151">
    <property type="entry name" value="RNase_H-like"/>
</dbReference>
<gene>
    <name evidence="2" type="ORF">CRG98_030309</name>
</gene>
<protein>
    <recommendedName>
        <fullName evidence="1">RNase H type-1 domain-containing protein</fullName>
    </recommendedName>
</protein>
<keyword evidence="3" id="KW-1185">Reference proteome</keyword>
<reference evidence="2 3" key="1">
    <citation type="submission" date="2017-11" db="EMBL/GenBank/DDBJ databases">
        <title>De-novo sequencing of pomegranate (Punica granatum L.) genome.</title>
        <authorList>
            <person name="Akparov Z."/>
            <person name="Amiraslanov A."/>
            <person name="Hajiyeva S."/>
            <person name="Abbasov M."/>
            <person name="Kaur K."/>
            <person name="Hamwieh A."/>
            <person name="Solovyev V."/>
            <person name="Salamov A."/>
            <person name="Braich B."/>
            <person name="Kosarev P."/>
            <person name="Mahmoud A."/>
            <person name="Hajiyev E."/>
            <person name="Babayeva S."/>
            <person name="Izzatullayeva V."/>
            <person name="Mammadov A."/>
            <person name="Mammadov A."/>
            <person name="Sharifova S."/>
            <person name="Ojaghi J."/>
            <person name="Eynullazada K."/>
            <person name="Bayramov B."/>
            <person name="Abdulazimova A."/>
            <person name="Shahmuradov I."/>
        </authorList>
    </citation>
    <scope>NUCLEOTIDE SEQUENCE [LARGE SCALE GENOMIC DNA]</scope>
    <source>
        <strain evidence="3">cv. AG2017</strain>
        <tissue evidence="2">Leaf</tissue>
    </source>
</reference>
<dbReference type="EMBL" id="PGOL01002250">
    <property type="protein sequence ID" value="PKI49381.1"/>
    <property type="molecule type" value="Genomic_DNA"/>
</dbReference>